<sequence length="766" mass="89619">MAKDELTLPYDFIPFVKEYLDDFYTPYIYDSLPKFNAPHSPERLSGTISYLIEPHGDLVLETRETRDGQVYLSGSQIRGKIRNHVEMLSGSYPVFVDRSEMLYRNITDKNSNYHRKLKGQDEGDRGPVAVEEAVRVGYLQRIDNKYYIIPAKPFGRKNFLSIKEHWLVQQGVLDPKQQLFIWNPDGKSIQEFSERFHKIEQLNEKIKVYRDQLQNKWNDSVRKNWSNVFLQHFNFTRNKDLERLKDENRDHSLNFQEICRRLDATVKKLRLRLYEVVHQDSSFDQLIACSTERWRLKAEMDLYYRCFMIVNNKFVPYQMPRFFDLANEENVRRMTRSGDGKQRAGILFCSSNASSKRSHYLINEPDNSQELIPVTEDDIFMYKKQYEKMRFNKKVREEEFRAFYNLFEEGGADAHASKVVFFQLYQRAWEQDKNGKEPDPLVCLGRTPHFKIPYDYQVSNLLRKESSGKLDYARALFGFTEADVGRSESESEEKHAYKSRVRFGPAILIGACPEPVTKEFLLPSPSATAEGMYIHPANGKYGRASYEKKNNIAPPVLNGHKYYHVIPKPIEYTSPGKNKETETKRRVYQHTGKFHFEGKIHFTNVTADELGLLILGLDITKLLDSKQYGREVSRYETMLGQAYELIGGAKPYGYGKVKIKVVNIQLERNEADFDSLIIEPETTVNYYTPYIDQFIGRMEEHISYLQHDLLGHYILSKQIFTTDGTQHLNWANMTKLLSKGKSKDQIGYPRRSYLKSRFVVSPKKPQ</sequence>
<dbReference type="InterPro" id="IPR018247">
    <property type="entry name" value="EF_Hand_1_Ca_BS"/>
</dbReference>
<dbReference type="Proteomes" id="UP001596028">
    <property type="component" value="Unassembled WGS sequence"/>
</dbReference>
<dbReference type="PROSITE" id="PS00018">
    <property type="entry name" value="EF_HAND_1"/>
    <property type="match status" value="1"/>
</dbReference>
<evidence type="ECO:0000313" key="2">
    <source>
        <dbReference type="Proteomes" id="UP001596028"/>
    </source>
</evidence>
<protein>
    <recommendedName>
        <fullName evidence="3">TIGR03986 family CRISPR-associated RAMP protein</fullName>
    </recommendedName>
</protein>
<organism evidence="1 2">
    <name type="scientific">Cohnella hongkongensis</name>
    <dbReference type="NCBI Taxonomy" id="178337"/>
    <lineage>
        <taxon>Bacteria</taxon>
        <taxon>Bacillati</taxon>
        <taxon>Bacillota</taxon>
        <taxon>Bacilli</taxon>
        <taxon>Bacillales</taxon>
        <taxon>Paenibacillaceae</taxon>
        <taxon>Cohnella</taxon>
    </lineage>
</organism>
<keyword evidence="2" id="KW-1185">Reference proteome</keyword>
<comment type="caution">
    <text evidence="1">The sequence shown here is derived from an EMBL/GenBank/DDBJ whole genome shotgun (WGS) entry which is preliminary data.</text>
</comment>
<evidence type="ECO:0008006" key="3">
    <source>
        <dbReference type="Google" id="ProtNLM"/>
    </source>
</evidence>
<dbReference type="EMBL" id="JBHSEP010000021">
    <property type="protein sequence ID" value="MFC4600944.1"/>
    <property type="molecule type" value="Genomic_DNA"/>
</dbReference>
<proteinExistence type="predicted"/>
<reference evidence="2" key="1">
    <citation type="journal article" date="2019" name="Int. J. Syst. Evol. Microbiol.">
        <title>The Global Catalogue of Microorganisms (GCM) 10K type strain sequencing project: providing services to taxonomists for standard genome sequencing and annotation.</title>
        <authorList>
            <consortium name="The Broad Institute Genomics Platform"/>
            <consortium name="The Broad Institute Genome Sequencing Center for Infectious Disease"/>
            <person name="Wu L."/>
            <person name="Ma J."/>
        </authorList>
    </citation>
    <scope>NUCLEOTIDE SEQUENCE [LARGE SCALE GENOMIC DNA]</scope>
    <source>
        <strain evidence="2">CCUG 49571</strain>
    </source>
</reference>
<evidence type="ECO:0000313" key="1">
    <source>
        <dbReference type="EMBL" id="MFC4600944.1"/>
    </source>
</evidence>
<dbReference type="RefSeq" id="WP_378100497.1">
    <property type="nucleotide sequence ID" value="NZ_JBHSEP010000021.1"/>
</dbReference>
<gene>
    <name evidence="1" type="ORF">ACFO3S_22055</name>
</gene>
<accession>A0ABV9FL54</accession>
<name>A0ABV9FL54_9BACL</name>